<name>A0A6A6ULA4_9PEZI</name>
<accession>A0A6A6ULA4</accession>
<protein>
    <submittedName>
        <fullName evidence="2">Uncharacterized protein</fullName>
    </submittedName>
</protein>
<feature type="compositionally biased region" description="Basic and acidic residues" evidence="1">
    <location>
        <begin position="149"/>
        <end position="167"/>
    </location>
</feature>
<feature type="compositionally biased region" description="Basic and acidic residues" evidence="1">
    <location>
        <begin position="176"/>
        <end position="190"/>
    </location>
</feature>
<dbReference type="EMBL" id="MU004232">
    <property type="protein sequence ID" value="KAF2671674.1"/>
    <property type="molecule type" value="Genomic_DNA"/>
</dbReference>
<evidence type="ECO:0000256" key="1">
    <source>
        <dbReference type="SAM" id="MobiDB-lite"/>
    </source>
</evidence>
<reference evidence="2" key="1">
    <citation type="journal article" date="2020" name="Stud. Mycol.">
        <title>101 Dothideomycetes genomes: a test case for predicting lifestyles and emergence of pathogens.</title>
        <authorList>
            <person name="Haridas S."/>
            <person name="Albert R."/>
            <person name="Binder M."/>
            <person name="Bloem J."/>
            <person name="Labutti K."/>
            <person name="Salamov A."/>
            <person name="Andreopoulos B."/>
            <person name="Baker S."/>
            <person name="Barry K."/>
            <person name="Bills G."/>
            <person name="Bluhm B."/>
            <person name="Cannon C."/>
            <person name="Castanera R."/>
            <person name="Culley D."/>
            <person name="Daum C."/>
            <person name="Ezra D."/>
            <person name="Gonzalez J."/>
            <person name="Henrissat B."/>
            <person name="Kuo A."/>
            <person name="Liang C."/>
            <person name="Lipzen A."/>
            <person name="Lutzoni F."/>
            <person name="Magnuson J."/>
            <person name="Mondo S."/>
            <person name="Nolan M."/>
            <person name="Ohm R."/>
            <person name="Pangilinan J."/>
            <person name="Park H.-J."/>
            <person name="Ramirez L."/>
            <person name="Alfaro M."/>
            <person name="Sun H."/>
            <person name="Tritt A."/>
            <person name="Yoshinaga Y."/>
            <person name="Zwiers L.-H."/>
            <person name="Turgeon B."/>
            <person name="Goodwin S."/>
            <person name="Spatafora J."/>
            <person name="Crous P."/>
            <person name="Grigoriev I."/>
        </authorList>
    </citation>
    <scope>NUCLEOTIDE SEQUENCE</scope>
    <source>
        <strain evidence="2">CBS 115976</strain>
    </source>
</reference>
<feature type="region of interest" description="Disordered" evidence="1">
    <location>
        <begin position="146"/>
        <end position="208"/>
    </location>
</feature>
<feature type="region of interest" description="Disordered" evidence="1">
    <location>
        <begin position="1"/>
        <end position="38"/>
    </location>
</feature>
<evidence type="ECO:0000313" key="2">
    <source>
        <dbReference type="EMBL" id="KAF2671674.1"/>
    </source>
</evidence>
<proteinExistence type="predicted"/>
<keyword evidence="3" id="KW-1185">Reference proteome</keyword>
<evidence type="ECO:0000313" key="3">
    <source>
        <dbReference type="Proteomes" id="UP000799302"/>
    </source>
</evidence>
<gene>
    <name evidence="2" type="ORF">BT63DRAFT_411037</name>
</gene>
<organism evidence="2 3">
    <name type="scientific">Microthyrium microscopicum</name>
    <dbReference type="NCBI Taxonomy" id="703497"/>
    <lineage>
        <taxon>Eukaryota</taxon>
        <taxon>Fungi</taxon>
        <taxon>Dikarya</taxon>
        <taxon>Ascomycota</taxon>
        <taxon>Pezizomycotina</taxon>
        <taxon>Dothideomycetes</taxon>
        <taxon>Dothideomycetes incertae sedis</taxon>
        <taxon>Microthyriales</taxon>
        <taxon>Microthyriaceae</taxon>
        <taxon>Microthyrium</taxon>
    </lineage>
</organism>
<dbReference type="Proteomes" id="UP000799302">
    <property type="component" value="Unassembled WGS sequence"/>
</dbReference>
<dbReference type="AlphaFoldDB" id="A0A6A6ULA4"/>
<sequence length="432" mass="49135">MPNMAEQVGNKSPKTGGTPPHNVVRDLQCNEPSRARDIRGILPRDSTTVKVEDKLMFHRPVPKEQSFVPSAPKKGKISDEEIALAERFERKYAYYKARYTEMQQRPSLFSAKDHERLLKEHKNLAAMKQKLKDGLGSSQLKAARQWLQSKERNPGWAKKECEEAKMREKAKKKAKEKAQQKAQQKVEAKSKTGGSQGKKRSFDDMLDQPELPITAEAIRTSLWSRNFKGDFKKYAKSVYKSRKASPGYANYGGQDDFRRYVLIRHGFTNTFDIPNIYQGQLPEGATGKHTEPVYPTAKRVKLHGGLGPRNAWKYQQGAKGLKQFQNAIDFQAKLGWGDIYVPNHYGEPKKMSWRDKLPGPDISSKYRTYIPRPTQMKTITSAADLHLAPVPIEAQEAGSHRSRWDWMLGKINWAAPGSVWNIGLFAPHTWTG</sequence>